<feature type="domain" description="Pseudouridine synthase RsuA/RluA-like" evidence="3">
    <location>
        <begin position="44"/>
        <end position="190"/>
    </location>
</feature>
<dbReference type="EMBL" id="JAPWTJ010000240">
    <property type="protein sequence ID" value="KAJ8980712.1"/>
    <property type="molecule type" value="Genomic_DNA"/>
</dbReference>
<dbReference type="CDD" id="cd02869">
    <property type="entry name" value="PseudoU_synth_RluA_like"/>
    <property type="match status" value="1"/>
</dbReference>
<proteinExistence type="inferred from homology"/>
<comment type="caution">
    <text evidence="4">The sequence shown here is derived from an EMBL/GenBank/DDBJ whole genome shotgun (WGS) entry which is preliminary data.</text>
</comment>
<evidence type="ECO:0000259" key="3">
    <source>
        <dbReference type="Pfam" id="PF00849"/>
    </source>
</evidence>
<evidence type="ECO:0000256" key="2">
    <source>
        <dbReference type="SAM" id="Phobius"/>
    </source>
</evidence>
<comment type="similarity">
    <text evidence="1">Belongs to the pseudouridine synthase RluA family.</text>
</comment>
<evidence type="ECO:0000313" key="5">
    <source>
        <dbReference type="Proteomes" id="UP001162164"/>
    </source>
</evidence>
<dbReference type="PANTHER" id="PTHR21600">
    <property type="entry name" value="MITOCHONDRIAL RNA PSEUDOURIDINE SYNTHASE"/>
    <property type="match status" value="1"/>
</dbReference>
<reference evidence="4" key="1">
    <citation type="journal article" date="2023" name="Insect Mol. Biol.">
        <title>Genome sequencing provides insights into the evolution of gene families encoding plant cell wall-degrading enzymes in longhorned beetles.</title>
        <authorList>
            <person name="Shin N.R."/>
            <person name="Okamura Y."/>
            <person name="Kirsch R."/>
            <person name="Pauchet Y."/>
        </authorList>
    </citation>
    <scope>NUCLEOTIDE SEQUENCE</scope>
    <source>
        <strain evidence="4">MMC_N1</strain>
    </source>
</reference>
<name>A0ABQ9JS34_9CUCU</name>
<organism evidence="4 5">
    <name type="scientific">Molorchus minor</name>
    <dbReference type="NCBI Taxonomy" id="1323400"/>
    <lineage>
        <taxon>Eukaryota</taxon>
        <taxon>Metazoa</taxon>
        <taxon>Ecdysozoa</taxon>
        <taxon>Arthropoda</taxon>
        <taxon>Hexapoda</taxon>
        <taxon>Insecta</taxon>
        <taxon>Pterygota</taxon>
        <taxon>Neoptera</taxon>
        <taxon>Endopterygota</taxon>
        <taxon>Coleoptera</taxon>
        <taxon>Polyphaga</taxon>
        <taxon>Cucujiformia</taxon>
        <taxon>Chrysomeloidea</taxon>
        <taxon>Cerambycidae</taxon>
        <taxon>Lamiinae</taxon>
        <taxon>Monochamini</taxon>
        <taxon>Molorchus</taxon>
    </lineage>
</organism>
<keyword evidence="2" id="KW-0812">Transmembrane</keyword>
<protein>
    <recommendedName>
        <fullName evidence="3">Pseudouridine synthase RsuA/RluA-like domain-containing protein</fullName>
    </recommendedName>
</protein>
<dbReference type="Pfam" id="PF00849">
    <property type="entry name" value="PseudoU_synth_2"/>
    <property type="match status" value="1"/>
</dbReference>
<dbReference type="InterPro" id="IPR050188">
    <property type="entry name" value="RluA_PseudoU_synthase"/>
</dbReference>
<keyword evidence="2" id="KW-1133">Transmembrane helix</keyword>
<dbReference type="Gene3D" id="3.30.2350.10">
    <property type="entry name" value="Pseudouridine synthase"/>
    <property type="match status" value="1"/>
</dbReference>
<dbReference type="SUPFAM" id="SSF55120">
    <property type="entry name" value="Pseudouridine synthase"/>
    <property type="match status" value="1"/>
</dbReference>
<evidence type="ECO:0000313" key="4">
    <source>
        <dbReference type="EMBL" id="KAJ8980712.1"/>
    </source>
</evidence>
<accession>A0ABQ9JS34</accession>
<keyword evidence="5" id="KW-1185">Reference proteome</keyword>
<dbReference type="InterPro" id="IPR020103">
    <property type="entry name" value="PsdUridine_synth_cat_dom_sf"/>
</dbReference>
<dbReference type="Proteomes" id="UP001162164">
    <property type="component" value="Unassembled WGS sequence"/>
</dbReference>
<dbReference type="InterPro" id="IPR006145">
    <property type="entry name" value="PsdUridine_synth_RsuA/RluA"/>
</dbReference>
<gene>
    <name evidence="4" type="ORF">NQ317_019206</name>
</gene>
<feature type="transmembrane region" description="Helical" evidence="2">
    <location>
        <begin position="12"/>
        <end position="32"/>
    </location>
</feature>
<sequence length="273" mass="32451">MVKIISKLYLIFVNKVVILVDIFSFYKVIYFFHTRLKVLYNSNNFIVIDKQADMKINSNNIKERTVQTLLKEEFPLIANEKLFHEYYFPHRLDFATSGVMCIPLHKQACQLTSKAFFYKRKPKILYCYSEDTREQNIQKMCTTKSKYCIKPREARTIFVVLENGIYDNYPATKILIKPITGRRHQIRVHCTYLGHTIVGDYTYSNRKDVEPPRMFLHCIRLVLPNPLESLDIHTSDPFLNVKNWKPIHKINDINNIMYNKYNGVFYNLYIIIP</sequence>
<keyword evidence="2" id="KW-0472">Membrane</keyword>
<evidence type="ECO:0000256" key="1">
    <source>
        <dbReference type="ARBA" id="ARBA00010876"/>
    </source>
</evidence>
<dbReference type="PANTHER" id="PTHR21600:SF87">
    <property type="entry name" value="RNA PSEUDOURIDYLATE SYNTHASE DOMAIN-CONTAINING PROTEIN 1"/>
    <property type="match status" value="1"/>
</dbReference>